<dbReference type="GO" id="GO:0008320">
    <property type="term" value="F:protein transmembrane transporter activity"/>
    <property type="evidence" value="ECO:0007669"/>
    <property type="project" value="UniProtKB-UniRule"/>
</dbReference>
<dbReference type="PROSITE" id="PS01067">
    <property type="entry name" value="SECE_SEC61G"/>
    <property type="match status" value="1"/>
</dbReference>
<dbReference type="InterPro" id="IPR001901">
    <property type="entry name" value="Translocase_SecE/Sec61-g"/>
</dbReference>
<evidence type="ECO:0000313" key="10">
    <source>
        <dbReference type="EMBL" id="OGF79460.1"/>
    </source>
</evidence>
<dbReference type="GO" id="GO:0006605">
    <property type="term" value="P:protein targeting"/>
    <property type="evidence" value="ECO:0007669"/>
    <property type="project" value="UniProtKB-UniRule"/>
</dbReference>
<evidence type="ECO:0000256" key="8">
    <source>
        <dbReference type="ARBA" id="ARBA00023136"/>
    </source>
</evidence>
<keyword evidence="2 9" id="KW-0813">Transport</keyword>
<dbReference type="GO" id="GO:0005886">
    <property type="term" value="C:plasma membrane"/>
    <property type="evidence" value="ECO:0007669"/>
    <property type="project" value="UniProtKB-SubCell"/>
</dbReference>
<evidence type="ECO:0000256" key="6">
    <source>
        <dbReference type="ARBA" id="ARBA00022989"/>
    </source>
</evidence>
<keyword evidence="4 9" id="KW-0812">Transmembrane</keyword>
<protein>
    <recommendedName>
        <fullName evidence="9">Protein translocase subunit SecE</fullName>
    </recommendedName>
</protein>
<dbReference type="InterPro" id="IPR038379">
    <property type="entry name" value="SecE_sf"/>
</dbReference>
<dbReference type="GO" id="GO:0043952">
    <property type="term" value="P:protein transport by the Sec complex"/>
    <property type="evidence" value="ECO:0007669"/>
    <property type="project" value="UniProtKB-UniRule"/>
</dbReference>
<comment type="subcellular location">
    <subcellularLocation>
        <location evidence="9">Cell membrane</location>
        <topology evidence="9">Single-pass membrane protein</topology>
    </subcellularLocation>
    <subcellularLocation>
        <location evidence="1">Membrane</location>
    </subcellularLocation>
</comment>
<keyword evidence="8 9" id="KW-0472">Membrane</keyword>
<keyword evidence="7 9" id="KW-0811">Translocation</keyword>
<dbReference type="Proteomes" id="UP000178425">
    <property type="component" value="Unassembled WGS sequence"/>
</dbReference>
<evidence type="ECO:0000256" key="5">
    <source>
        <dbReference type="ARBA" id="ARBA00022927"/>
    </source>
</evidence>
<dbReference type="GO" id="GO:0065002">
    <property type="term" value="P:intracellular protein transmembrane transport"/>
    <property type="evidence" value="ECO:0007669"/>
    <property type="project" value="UniProtKB-UniRule"/>
</dbReference>
<dbReference type="Gene3D" id="1.20.5.1030">
    <property type="entry name" value="Preprotein translocase secy subunit"/>
    <property type="match status" value="1"/>
</dbReference>
<dbReference type="EMBL" id="MFHI01000001">
    <property type="protein sequence ID" value="OGF79460.1"/>
    <property type="molecule type" value="Genomic_DNA"/>
</dbReference>
<proteinExistence type="inferred from homology"/>
<dbReference type="AlphaFoldDB" id="A0A1F5WUY6"/>
<keyword evidence="6 9" id="KW-1133">Transmembrane helix</keyword>
<comment type="subunit">
    <text evidence="9">Component of the Sec protein translocase complex. Heterotrimer consisting of SecY, SecE and SecG subunits. The heterotrimers can form oligomers, although 1 heterotrimer is thought to be able to translocate proteins. Interacts with the ribosome. Interacts with SecDF, and other proteins may be involved. Interacts with SecA.</text>
</comment>
<dbReference type="PANTHER" id="PTHR33910">
    <property type="entry name" value="PROTEIN TRANSLOCASE SUBUNIT SECE"/>
    <property type="match status" value="1"/>
</dbReference>
<dbReference type="PANTHER" id="PTHR33910:SF1">
    <property type="entry name" value="PROTEIN TRANSLOCASE SUBUNIT SECE"/>
    <property type="match status" value="1"/>
</dbReference>
<comment type="caution">
    <text evidence="10">The sequence shown here is derived from an EMBL/GenBank/DDBJ whole genome shotgun (WGS) entry which is preliminary data.</text>
</comment>
<evidence type="ECO:0000256" key="4">
    <source>
        <dbReference type="ARBA" id="ARBA00022692"/>
    </source>
</evidence>
<evidence type="ECO:0000256" key="2">
    <source>
        <dbReference type="ARBA" id="ARBA00022448"/>
    </source>
</evidence>
<gene>
    <name evidence="9" type="primary">secE</name>
    <name evidence="10" type="ORF">A2W54_02230</name>
</gene>
<feature type="transmembrane region" description="Helical" evidence="9">
    <location>
        <begin position="28"/>
        <end position="52"/>
    </location>
</feature>
<evidence type="ECO:0000313" key="11">
    <source>
        <dbReference type="Proteomes" id="UP000178425"/>
    </source>
</evidence>
<sequence>MWNNIVNYFKDTRVEMKKVNWPTRQQTIRYTIVVIAVSLGVAAILGAFDYIFASVLQLII</sequence>
<dbReference type="HAMAP" id="MF_00422">
    <property type="entry name" value="SecE"/>
    <property type="match status" value="1"/>
</dbReference>
<accession>A0A1F5WUY6</accession>
<comment type="function">
    <text evidence="9">Essential subunit of the Sec protein translocation channel SecYEG. Clamps together the 2 halves of SecY. May contact the channel plug during translocation.</text>
</comment>
<dbReference type="NCBIfam" id="TIGR00964">
    <property type="entry name" value="secE_bact"/>
    <property type="match status" value="1"/>
</dbReference>
<keyword evidence="3 9" id="KW-1003">Cell membrane</keyword>
<reference evidence="10 11" key="1">
    <citation type="journal article" date="2016" name="Nat. Commun.">
        <title>Thousands of microbial genomes shed light on interconnected biogeochemical processes in an aquifer system.</title>
        <authorList>
            <person name="Anantharaman K."/>
            <person name="Brown C.T."/>
            <person name="Hug L.A."/>
            <person name="Sharon I."/>
            <person name="Castelle C.J."/>
            <person name="Probst A.J."/>
            <person name="Thomas B.C."/>
            <person name="Singh A."/>
            <person name="Wilkins M.J."/>
            <person name="Karaoz U."/>
            <person name="Brodie E.L."/>
            <person name="Williams K.H."/>
            <person name="Hubbard S.S."/>
            <person name="Banfield J.F."/>
        </authorList>
    </citation>
    <scope>NUCLEOTIDE SEQUENCE [LARGE SCALE GENOMIC DNA]</scope>
</reference>
<dbReference type="GO" id="GO:0009306">
    <property type="term" value="P:protein secretion"/>
    <property type="evidence" value="ECO:0007669"/>
    <property type="project" value="UniProtKB-UniRule"/>
</dbReference>
<name>A0A1F5WUY6_9BACT</name>
<evidence type="ECO:0000256" key="7">
    <source>
        <dbReference type="ARBA" id="ARBA00023010"/>
    </source>
</evidence>
<keyword evidence="5 9" id="KW-0653">Protein transport</keyword>
<organism evidence="10 11">
    <name type="scientific">Candidatus Giovannonibacteria bacterium RIFCSPHIGHO2_02_43_13</name>
    <dbReference type="NCBI Taxonomy" id="1798330"/>
    <lineage>
        <taxon>Bacteria</taxon>
        <taxon>Candidatus Giovannoniibacteriota</taxon>
    </lineage>
</organism>
<evidence type="ECO:0000256" key="3">
    <source>
        <dbReference type="ARBA" id="ARBA00022475"/>
    </source>
</evidence>
<evidence type="ECO:0000256" key="1">
    <source>
        <dbReference type="ARBA" id="ARBA00004370"/>
    </source>
</evidence>
<dbReference type="Pfam" id="PF00584">
    <property type="entry name" value="SecE"/>
    <property type="match status" value="1"/>
</dbReference>
<dbReference type="InterPro" id="IPR005807">
    <property type="entry name" value="SecE_bac"/>
</dbReference>
<evidence type="ECO:0000256" key="9">
    <source>
        <dbReference type="HAMAP-Rule" id="MF_00422"/>
    </source>
</evidence>
<comment type="similarity">
    <text evidence="9">Belongs to the SecE/SEC61-gamma family.</text>
</comment>